<reference evidence="1" key="1">
    <citation type="submission" date="2014-09" db="EMBL/GenBank/DDBJ databases">
        <authorList>
            <person name="Magalhaes I.L.F."/>
            <person name="Oliveira U."/>
            <person name="Santos F.R."/>
            <person name="Vidigal T.H.D.A."/>
            <person name="Brescovit A.D."/>
            <person name="Santos A.J."/>
        </authorList>
    </citation>
    <scope>NUCLEOTIDE SEQUENCE</scope>
    <source>
        <tissue evidence="1">Shoot tissue taken approximately 20 cm above the soil surface</tissue>
    </source>
</reference>
<dbReference type="AlphaFoldDB" id="A0A0A8ZUH9"/>
<sequence>MAFALSSDSANALEDETSKFRPMEEAVRSSGSSISFVGLGWRLSNEHKGKCFKIFSATETFAANINSSII</sequence>
<accession>A0A0A8ZUH9</accession>
<organism evidence="1">
    <name type="scientific">Arundo donax</name>
    <name type="common">Giant reed</name>
    <name type="synonym">Donax arundinaceus</name>
    <dbReference type="NCBI Taxonomy" id="35708"/>
    <lineage>
        <taxon>Eukaryota</taxon>
        <taxon>Viridiplantae</taxon>
        <taxon>Streptophyta</taxon>
        <taxon>Embryophyta</taxon>
        <taxon>Tracheophyta</taxon>
        <taxon>Spermatophyta</taxon>
        <taxon>Magnoliopsida</taxon>
        <taxon>Liliopsida</taxon>
        <taxon>Poales</taxon>
        <taxon>Poaceae</taxon>
        <taxon>PACMAD clade</taxon>
        <taxon>Arundinoideae</taxon>
        <taxon>Arundineae</taxon>
        <taxon>Arundo</taxon>
    </lineage>
</organism>
<name>A0A0A8ZUH9_ARUDO</name>
<proteinExistence type="predicted"/>
<protein>
    <submittedName>
        <fullName evidence="1">Uncharacterized protein</fullName>
    </submittedName>
</protein>
<reference evidence="1" key="2">
    <citation type="journal article" date="2015" name="Data Brief">
        <title>Shoot transcriptome of the giant reed, Arundo donax.</title>
        <authorList>
            <person name="Barrero R.A."/>
            <person name="Guerrero F.D."/>
            <person name="Moolhuijzen P."/>
            <person name="Goolsby J.A."/>
            <person name="Tidwell J."/>
            <person name="Bellgard S.E."/>
            <person name="Bellgard M.I."/>
        </authorList>
    </citation>
    <scope>NUCLEOTIDE SEQUENCE</scope>
    <source>
        <tissue evidence="1">Shoot tissue taken approximately 20 cm above the soil surface</tissue>
    </source>
</reference>
<evidence type="ECO:0000313" key="1">
    <source>
        <dbReference type="EMBL" id="JAD41343.1"/>
    </source>
</evidence>
<dbReference type="EMBL" id="GBRH01256552">
    <property type="protein sequence ID" value="JAD41343.1"/>
    <property type="molecule type" value="Transcribed_RNA"/>
</dbReference>